<evidence type="ECO:0000313" key="1">
    <source>
        <dbReference type="EMBL" id="GAA2244236.1"/>
    </source>
</evidence>
<name>A0ABN3DYD8_9ACTN</name>
<reference evidence="1 2" key="1">
    <citation type="journal article" date="2019" name="Int. J. Syst. Evol. Microbiol.">
        <title>The Global Catalogue of Microorganisms (GCM) 10K type strain sequencing project: providing services to taxonomists for standard genome sequencing and annotation.</title>
        <authorList>
            <consortium name="The Broad Institute Genomics Platform"/>
            <consortium name="The Broad Institute Genome Sequencing Center for Infectious Disease"/>
            <person name="Wu L."/>
            <person name="Ma J."/>
        </authorList>
    </citation>
    <scope>NUCLEOTIDE SEQUENCE [LARGE SCALE GENOMIC DNA]</scope>
    <source>
        <strain evidence="1 2">JCM 7356</strain>
    </source>
</reference>
<proteinExistence type="predicted"/>
<accession>A0ABN3DYD8</accession>
<dbReference type="Proteomes" id="UP001500305">
    <property type="component" value="Unassembled WGS sequence"/>
</dbReference>
<protein>
    <recommendedName>
        <fullName evidence="3">V-type ATPase subunit</fullName>
    </recommendedName>
</protein>
<dbReference type="EMBL" id="BAAATR010000010">
    <property type="protein sequence ID" value="GAA2244236.1"/>
    <property type="molecule type" value="Genomic_DNA"/>
</dbReference>
<sequence>MSAGWVGGATRARGLLSRCLGAQAVGHLAASASLGGALRQLATTPYRRFLTADATVTEAQRAVSATLLWHLRVLAGWLPRSGANAVRVLAAGFEIANTEDRLRALVGVPTPQPYRLGALATAWNRLARAGSPGEVRAVLAASAWGDPGGEDLATTGTAMRIAAAVRAAEAAPPAQRWAAGRAALLAARGRFVTDRPLTGPAARHAARLLGRRAVEAASFEEFRRQLVPTARWTVDGIESPDELWQAEARWWTALDRDGRGLLRGARYGLEPVVGAVAVLSADAWRVRAALELAEHGGGSPEVLDALV</sequence>
<gene>
    <name evidence="1" type="ORF">GCM10010430_27510</name>
</gene>
<organism evidence="1 2">
    <name type="scientific">Kitasatospora cystarginea</name>
    <dbReference type="NCBI Taxonomy" id="58350"/>
    <lineage>
        <taxon>Bacteria</taxon>
        <taxon>Bacillati</taxon>
        <taxon>Actinomycetota</taxon>
        <taxon>Actinomycetes</taxon>
        <taxon>Kitasatosporales</taxon>
        <taxon>Streptomycetaceae</taxon>
        <taxon>Kitasatospora</taxon>
    </lineage>
</organism>
<evidence type="ECO:0000313" key="2">
    <source>
        <dbReference type="Proteomes" id="UP001500305"/>
    </source>
</evidence>
<comment type="caution">
    <text evidence="1">The sequence shown here is derived from an EMBL/GenBank/DDBJ whole genome shotgun (WGS) entry which is preliminary data.</text>
</comment>
<evidence type="ECO:0008006" key="3">
    <source>
        <dbReference type="Google" id="ProtNLM"/>
    </source>
</evidence>
<dbReference type="InterPro" id="IPR036079">
    <property type="entry name" value="ATPase_csu/dsu_sf"/>
</dbReference>
<dbReference type="RefSeq" id="WP_344636619.1">
    <property type="nucleotide sequence ID" value="NZ_BAAATR010000010.1"/>
</dbReference>
<dbReference type="SUPFAM" id="SSF103486">
    <property type="entry name" value="V-type ATP synthase subunit C"/>
    <property type="match status" value="1"/>
</dbReference>
<keyword evidence="2" id="KW-1185">Reference proteome</keyword>